<gene>
    <name evidence="1" type="ORF">LCGC14_1842240</name>
</gene>
<proteinExistence type="predicted"/>
<dbReference type="GO" id="GO:0003676">
    <property type="term" value="F:nucleic acid binding"/>
    <property type="evidence" value="ECO:0007669"/>
    <property type="project" value="InterPro"/>
</dbReference>
<organism evidence="1">
    <name type="scientific">marine sediment metagenome</name>
    <dbReference type="NCBI Taxonomy" id="412755"/>
    <lineage>
        <taxon>unclassified sequences</taxon>
        <taxon>metagenomes</taxon>
        <taxon>ecological metagenomes</taxon>
    </lineage>
</organism>
<dbReference type="AlphaFoldDB" id="A0A0F9GCV1"/>
<dbReference type="Gene3D" id="3.40.1350.10">
    <property type="match status" value="1"/>
</dbReference>
<evidence type="ECO:0008006" key="2">
    <source>
        <dbReference type="Google" id="ProtNLM"/>
    </source>
</evidence>
<dbReference type="InterPro" id="IPR011856">
    <property type="entry name" value="tRNA_endonuc-like_dom_sf"/>
</dbReference>
<reference evidence="1" key="1">
    <citation type="journal article" date="2015" name="Nature">
        <title>Complex archaea that bridge the gap between prokaryotes and eukaryotes.</title>
        <authorList>
            <person name="Spang A."/>
            <person name="Saw J.H."/>
            <person name="Jorgensen S.L."/>
            <person name="Zaremba-Niedzwiedzka K."/>
            <person name="Martijn J."/>
            <person name="Lind A.E."/>
            <person name="van Eijk R."/>
            <person name="Schleper C."/>
            <person name="Guy L."/>
            <person name="Ettema T.J."/>
        </authorList>
    </citation>
    <scope>NUCLEOTIDE SEQUENCE</scope>
</reference>
<protein>
    <recommendedName>
        <fullName evidence="2">VRR-NUC domain-containing protein</fullName>
    </recommendedName>
</protein>
<sequence length="126" mass="13787">MTGRRKTDEQDFQMAVKKYLELALPFPDAWFGASAAKGTSKTTGGILQGIGYKAGTPDMLVIYKWLPPIWLELKSPTGTLSKAQKQCRKDLVAAGCCWALVRSLDDVERALRRFGVPLRASVGKAA</sequence>
<evidence type="ECO:0000313" key="1">
    <source>
        <dbReference type="EMBL" id="KKL96664.1"/>
    </source>
</evidence>
<name>A0A0F9GCV1_9ZZZZ</name>
<comment type="caution">
    <text evidence="1">The sequence shown here is derived from an EMBL/GenBank/DDBJ whole genome shotgun (WGS) entry which is preliminary data.</text>
</comment>
<accession>A0A0F9GCV1</accession>
<dbReference type="EMBL" id="LAZR01018372">
    <property type="protein sequence ID" value="KKL96664.1"/>
    <property type="molecule type" value="Genomic_DNA"/>
</dbReference>